<feature type="region of interest" description="Disordered" evidence="1">
    <location>
        <begin position="24"/>
        <end position="385"/>
    </location>
</feature>
<feature type="compositionally biased region" description="Basic and acidic residues" evidence="1">
    <location>
        <begin position="116"/>
        <end position="136"/>
    </location>
</feature>
<evidence type="ECO:0000313" key="4">
    <source>
        <dbReference type="Proteomes" id="UP000007798"/>
    </source>
</evidence>
<feature type="chain" id="PRO_5006458213" evidence="2">
    <location>
        <begin position="17"/>
        <end position="385"/>
    </location>
</feature>
<dbReference type="EMBL" id="CH964095">
    <property type="protein sequence ID" value="EDW79367.2"/>
    <property type="molecule type" value="Genomic_DNA"/>
</dbReference>
<proteinExistence type="predicted"/>
<evidence type="ECO:0000256" key="1">
    <source>
        <dbReference type="SAM" id="MobiDB-lite"/>
    </source>
</evidence>
<feature type="compositionally biased region" description="Basic and acidic residues" evidence="1">
    <location>
        <begin position="289"/>
        <end position="315"/>
    </location>
</feature>
<feature type="compositionally biased region" description="Low complexity" evidence="1">
    <location>
        <begin position="329"/>
        <end position="338"/>
    </location>
</feature>
<gene>
    <name evidence="3" type="primary">Dwil\GK13746</name>
    <name evidence="3" type="ORF">Dwil_GK13746</name>
</gene>
<evidence type="ECO:0000256" key="2">
    <source>
        <dbReference type="SAM" id="SignalP"/>
    </source>
</evidence>
<feature type="compositionally biased region" description="Basic and acidic residues" evidence="1">
    <location>
        <begin position="204"/>
        <end position="218"/>
    </location>
</feature>
<keyword evidence="2" id="KW-0732">Signal</keyword>
<dbReference type="Proteomes" id="UP000007798">
    <property type="component" value="Unassembled WGS sequence"/>
</dbReference>
<feature type="compositionally biased region" description="Basic and acidic residues" evidence="1">
    <location>
        <begin position="162"/>
        <end position="178"/>
    </location>
</feature>
<feature type="compositionally biased region" description="Low complexity" evidence="1">
    <location>
        <begin position="181"/>
        <end position="196"/>
    </location>
</feature>
<sequence length="385" mass="42085">MKLFILFVALFALSQAAPAPEAFTHLSRQKRDEQAPVKSSSEIGNASEAPLPVDADKHQQEEIKKPSESRHRREAHHEEGHDDATLVSKTLEGRDEEPKTQDSQVKTTGPTSAPKPKRETHHEEGHEVKQEPKTPEEIPVLAAVPAVASSVAPSKQQHKRAAHDDEGHEVKQEPKTPEETPVLAAVPAVAPSVAPSKQQHKRAAHDDEGHEVKQEPKTPEATPVLAAVPAVAPSVAPVTKPKREATDPPPVKPASVVATELLRHNPHRQLETPTPLPELSETSKQQHKRAADHEEGHHDDEKKAKKGEDKGEHVEHRHRRDIPVPTEVKTTIAPATTKAADEGSSTSTFPLRHRPKPVAELFHQQEKSATTKATPVHSSSEESSE</sequence>
<dbReference type="AlphaFoldDB" id="B4N412"/>
<feature type="compositionally biased region" description="Polar residues" evidence="1">
    <location>
        <begin position="367"/>
        <end position="378"/>
    </location>
</feature>
<feature type="compositionally biased region" description="Low complexity" evidence="1">
    <location>
        <begin position="139"/>
        <end position="154"/>
    </location>
</feature>
<name>B4N412_DROWI</name>
<feature type="compositionally biased region" description="Polar residues" evidence="1">
    <location>
        <begin position="101"/>
        <end position="111"/>
    </location>
</feature>
<dbReference type="InParanoid" id="B4N412"/>
<dbReference type="HOGENOM" id="CLU_770024_0_0_1"/>
<dbReference type="KEGG" id="dwi:6645432"/>
<feature type="signal peptide" evidence="2">
    <location>
        <begin position="1"/>
        <end position="16"/>
    </location>
</feature>
<keyword evidence="4" id="KW-1185">Reference proteome</keyword>
<feature type="compositionally biased region" description="Low complexity" evidence="1">
    <location>
        <begin position="219"/>
        <end position="239"/>
    </location>
</feature>
<feature type="compositionally biased region" description="Basic and acidic residues" evidence="1">
    <location>
        <begin position="91"/>
        <end position="100"/>
    </location>
</feature>
<evidence type="ECO:0000313" key="3">
    <source>
        <dbReference type="EMBL" id="EDW79367.2"/>
    </source>
</evidence>
<reference evidence="3 4" key="1">
    <citation type="journal article" date="2007" name="Nature">
        <title>Evolution of genes and genomes on the Drosophila phylogeny.</title>
        <authorList>
            <consortium name="Drosophila 12 Genomes Consortium"/>
            <person name="Clark A.G."/>
            <person name="Eisen M.B."/>
            <person name="Smith D.R."/>
            <person name="Bergman C.M."/>
            <person name="Oliver B."/>
            <person name="Markow T.A."/>
            <person name="Kaufman T.C."/>
            <person name="Kellis M."/>
            <person name="Gelbart W."/>
            <person name="Iyer V.N."/>
            <person name="Pollard D.A."/>
            <person name="Sackton T.B."/>
            <person name="Larracuente A.M."/>
            <person name="Singh N.D."/>
            <person name="Abad J.P."/>
            <person name="Abt D.N."/>
            <person name="Adryan B."/>
            <person name="Aguade M."/>
            <person name="Akashi H."/>
            <person name="Anderson W.W."/>
            <person name="Aquadro C.F."/>
            <person name="Ardell D.H."/>
            <person name="Arguello R."/>
            <person name="Artieri C.G."/>
            <person name="Barbash D.A."/>
            <person name="Barker D."/>
            <person name="Barsanti P."/>
            <person name="Batterham P."/>
            <person name="Batzoglou S."/>
            <person name="Begun D."/>
            <person name="Bhutkar A."/>
            <person name="Blanco E."/>
            <person name="Bosak S.A."/>
            <person name="Bradley R.K."/>
            <person name="Brand A.D."/>
            <person name="Brent M.R."/>
            <person name="Brooks A.N."/>
            <person name="Brown R.H."/>
            <person name="Butlin R.K."/>
            <person name="Caggese C."/>
            <person name="Calvi B.R."/>
            <person name="Bernardo de Carvalho A."/>
            <person name="Caspi A."/>
            <person name="Castrezana S."/>
            <person name="Celniker S.E."/>
            <person name="Chang J.L."/>
            <person name="Chapple C."/>
            <person name="Chatterji S."/>
            <person name="Chinwalla A."/>
            <person name="Civetta A."/>
            <person name="Clifton S.W."/>
            <person name="Comeron J.M."/>
            <person name="Costello J.C."/>
            <person name="Coyne J.A."/>
            <person name="Daub J."/>
            <person name="David R.G."/>
            <person name="Delcher A.L."/>
            <person name="Delehaunty K."/>
            <person name="Do C.B."/>
            <person name="Ebling H."/>
            <person name="Edwards K."/>
            <person name="Eickbush T."/>
            <person name="Evans J.D."/>
            <person name="Filipski A."/>
            <person name="Findeiss S."/>
            <person name="Freyhult E."/>
            <person name="Fulton L."/>
            <person name="Fulton R."/>
            <person name="Garcia A.C."/>
            <person name="Gardiner A."/>
            <person name="Garfield D.A."/>
            <person name="Garvin B.E."/>
            <person name="Gibson G."/>
            <person name="Gilbert D."/>
            <person name="Gnerre S."/>
            <person name="Godfrey J."/>
            <person name="Good R."/>
            <person name="Gotea V."/>
            <person name="Gravely B."/>
            <person name="Greenberg A.J."/>
            <person name="Griffiths-Jones S."/>
            <person name="Gross S."/>
            <person name="Guigo R."/>
            <person name="Gustafson E.A."/>
            <person name="Haerty W."/>
            <person name="Hahn M.W."/>
            <person name="Halligan D.L."/>
            <person name="Halpern A.L."/>
            <person name="Halter G.M."/>
            <person name="Han M.V."/>
            <person name="Heger A."/>
            <person name="Hillier L."/>
            <person name="Hinrichs A.S."/>
            <person name="Holmes I."/>
            <person name="Hoskins R.A."/>
            <person name="Hubisz M.J."/>
            <person name="Hultmark D."/>
            <person name="Huntley M.A."/>
            <person name="Jaffe D.B."/>
            <person name="Jagadeeshan S."/>
            <person name="Jeck W.R."/>
            <person name="Johnson J."/>
            <person name="Jones C.D."/>
            <person name="Jordan W.C."/>
            <person name="Karpen G.H."/>
            <person name="Kataoka E."/>
            <person name="Keightley P.D."/>
            <person name="Kheradpour P."/>
            <person name="Kirkness E.F."/>
            <person name="Koerich L.B."/>
            <person name="Kristiansen K."/>
            <person name="Kudrna D."/>
            <person name="Kulathinal R.J."/>
            <person name="Kumar S."/>
            <person name="Kwok R."/>
            <person name="Lander E."/>
            <person name="Langley C.H."/>
            <person name="Lapoint R."/>
            <person name="Lazzaro B.P."/>
            <person name="Lee S.J."/>
            <person name="Levesque L."/>
            <person name="Li R."/>
            <person name="Lin C.F."/>
            <person name="Lin M.F."/>
            <person name="Lindblad-Toh K."/>
            <person name="Llopart A."/>
            <person name="Long M."/>
            <person name="Low L."/>
            <person name="Lozovsky E."/>
            <person name="Lu J."/>
            <person name="Luo M."/>
            <person name="Machado C.A."/>
            <person name="Makalowski W."/>
            <person name="Marzo M."/>
            <person name="Matsuda M."/>
            <person name="Matzkin L."/>
            <person name="McAllister B."/>
            <person name="McBride C.S."/>
            <person name="McKernan B."/>
            <person name="McKernan K."/>
            <person name="Mendez-Lago M."/>
            <person name="Minx P."/>
            <person name="Mollenhauer M.U."/>
            <person name="Montooth K."/>
            <person name="Mount S.M."/>
            <person name="Mu X."/>
            <person name="Myers E."/>
            <person name="Negre B."/>
            <person name="Newfeld S."/>
            <person name="Nielsen R."/>
            <person name="Noor M.A."/>
            <person name="O'Grady P."/>
            <person name="Pachter L."/>
            <person name="Papaceit M."/>
            <person name="Parisi M.J."/>
            <person name="Parisi M."/>
            <person name="Parts L."/>
            <person name="Pedersen J.S."/>
            <person name="Pesole G."/>
            <person name="Phillippy A.M."/>
            <person name="Ponting C.P."/>
            <person name="Pop M."/>
            <person name="Porcelli D."/>
            <person name="Powell J.R."/>
            <person name="Prohaska S."/>
            <person name="Pruitt K."/>
            <person name="Puig M."/>
            <person name="Quesneville H."/>
            <person name="Ram K.R."/>
            <person name="Rand D."/>
            <person name="Rasmussen M.D."/>
            <person name="Reed L.K."/>
            <person name="Reenan R."/>
            <person name="Reily A."/>
            <person name="Remington K.A."/>
            <person name="Rieger T.T."/>
            <person name="Ritchie M.G."/>
            <person name="Robin C."/>
            <person name="Rogers Y.H."/>
            <person name="Rohde C."/>
            <person name="Rozas J."/>
            <person name="Rubenfield M.J."/>
            <person name="Ruiz A."/>
            <person name="Russo S."/>
            <person name="Salzberg S.L."/>
            <person name="Sanchez-Gracia A."/>
            <person name="Saranga D.J."/>
            <person name="Sato H."/>
            <person name="Schaeffer S.W."/>
            <person name="Schatz M.C."/>
            <person name="Schlenke T."/>
            <person name="Schwartz R."/>
            <person name="Segarra C."/>
            <person name="Singh R.S."/>
            <person name="Sirot L."/>
            <person name="Sirota M."/>
            <person name="Sisneros N.B."/>
            <person name="Smith C.D."/>
            <person name="Smith T.F."/>
            <person name="Spieth J."/>
            <person name="Stage D.E."/>
            <person name="Stark A."/>
            <person name="Stephan W."/>
            <person name="Strausberg R.L."/>
            <person name="Strempel S."/>
            <person name="Sturgill D."/>
            <person name="Sutton G."/>
            <person name="Sutton G.G."/>
            <person name="Tao W."/>
            <person name="Teichmann S."/>
            <person name="Tobari Y.N."/>
            <person name="Tomimura Y."/>
            <person name="Tsolas J.M."/>
            <person name="Valente V.L."/>
            <person name="Venter E."/>
            <person name="Venter J.C."/>
            <person name="Vicario S."/>
            <person name="Vieira F.G."/>
            <person name="Vilella A.J."/>
            <person name="Villasante A."/>
            <person name="Walenz B."/>
            <person name="Wang J."/>
            <person name="Wasserman M."/>
            <person name="Watts T."/>
            <person name="Wilson D."/>
            <person name="Wilson R.K."/>
            <person name="Wing R.A."/>
            <person name="Wolfner M.F."/>
            <person name="Wong A."/>
            <person name="Wong G.K."/>
            <person name="Wu C.I."/>
            <person name="Wu G."/>
            <person name="Yamamoto D."/>
            <person name="Yang H.P."/>
            <person name="Yang S.P."/>
            <person name="Yorke J.A."/>
            <person name="Yoshida K."/>
            <person name="Zdobnov E."/>
            <person name="Zhang P."/>
            <person name="Zhang Y."/>
            <person name="Zimin A.V."/>
            <person name="Baldwin J."/>
            <person name="Abdouelleil A."/>
            <person name="Abdulkadir J."/>
            <person name="Abebe A."/>
            <person name="Abera B."/>
            <person name="Abreu J."/>
            <person name="Acer S.C."/>
            <person name="Aftuck L."/>
            <person name="Alexander A."/>
            <person name="An P."/>
            <person name="Anderson E."/>
            <person name="Anderson S."/>
            <person name="Arachi H."/>
            <person name="Azer M."/>
            <person name="Bachantsang P."/>
            <person name="Barry A."/>
            <person name="Bayul T."/>
            <person name="Berlin A."/>
            <person name="Bessette D."/>
            <person name="Bloom T."/>
            <person name="Blye J."/>
            <person name="Boguslavskiy L."/>
            <person name="Bonnet C."/>
            <person name="Boukhgalter B."/>
            <person name="Bourzgui I."/>
            <person name="Brown A."/>
            <person name="Cahill P."/>
            <person name="Channer S."/>
            <person name="Cheshatsang Y."/>
            <person name="Chuda L."/>
            <person name="Citroen M."/>
            <person name="Collymore A."/>
            <person name="Cooke P."/>
            <person name="Costello M."/>
            <person name="D'Aco K."/>
            <person name="Daza R."/>
            <person name="De Haan G."/>
            <person name="DeGray S."/>
            <person name="DeMaso C."/>
            <person name="Dhargay N."/>
            <person name="Dooley K."/>
            <person name="Dooley E."/>
            <person name="Doricent M."/>
            <person name="Dorje P."/>
            <person name="Dorjee K."/>
            <person name="Dupes A."/>
            <person name="Elong R."/>
            <person name="Falk J."/>
            <person name="Farina A."/>
            <person name="Faro S."/>
            <person name="Ferguson D."/>
            <person name="Fisher S."/>
            <person name="Foley C.D."/>
            <person name="Franke A."/>
            <person name="Friedrich D."/>
            <person name="Gadbois L."/>
            <person name="Gearin G."/>
            <person name="Gearin C.R."/>
            <person name="Giannoukos G."/>
            <person name="Goode T."/>
            <person name="Graham J."/>
            <person name="Grandbois E."/>
            <person name="Grewal S."/>
            <person name="Gyaltsen K."/>
            <person name="Hafez N."/>
            <person name="Hagos B."/>
            <person name="Hall J."/>
            <person name="Henson C."/>
            <person name="Hollinger A."/>
            <person name="Honan T."/>
            <person name="Huard M.D."/>
            <person name="Hughes L."/>
            <person name="Hurhula B."/>
            <person name="Husby M.E."/>
            <person name="Kamat A."/>
            <person name="Kanga B."/>
            <person name="Kashin S."/>
            <person name="Khazanovich D."/>
            <person name="Kisner P."/>
            <person name="Lance K."/>
            <person name="Lara M."/>
            <person name="Lee W."/>
            <person name="Lennon N."/>
            <person name="Letendre F."/>
            <person name="LeVine R."/>
            <person name="Lipovsky A."/>
            <person name="Liu X."/>
            <person name="Liu J."/>
            <person name="Liu S."/>
            <person name="Lokyitsang T."/>
            <person name="Lokyitsang Y."/>
            <person name="Lubonja R."/>
            <person name="Lui A."/>
            <person name="MacDonald P."/>
            <person name="Magnisalis V."/>
            <person name="Maru K."/>
            <person name="Matthews C."/>
            <person name="McCusker W."/>
            <person name="McDonough S."/>
            <person name="Mehta T."/>
            <person name="Meldrim J."/>
            <person name="Meneus L."/>
            <person name="Mihai O."/>
            <person name="Mihalev A."/>
            <person name="Mihova T."/>
            <person name="Mittelman R."/>
            <person name="Mlenga V."/>
            <person name="Montmayeur A."/>
            <person name="Mulrain L."/>
            <person name="Navidi A."/>
            <person name="Naylor J."/>
            <person name="Negash T."/>
            <person name="Nguyen T."/>
            <person name="Nguyen N."/>
            <person name="Nicol R."/>
            <person name="Norbu C."/>
            <person name="Norbu N."/>
            <person name="Novod N."/>
            <person name="O'Neill B."/>
            <person name="Osman S."/>
            <person name="Markiewicz E."/>
            <person name="Oyono O.L."/>
            <person name="Patti C."/>
            <person name="Phunkhang P."/>
            <person name="Pierre F."/>
            <person name="Priest M."/>
            <person name="Raghuraman S."/>
            <person name="Rege F."/>
            <person name="Reyes R."/>
            <person name="Rise C."/>
            <person name="Rogov P."/>
            <person name="Ross K."/>
            <person name="Ryan E."/>
            <person name="Settipalli S."/>
            <person name="Shea T."/>
            <person name="Sherpa N."/>
            <person name="Shi L."/>
            <person name="Shih D."/>
            <person name="Sparrow T."/>
            <person name="Spaulding J."/>
            <person name="Stalker J."/>
            <person name="Stange-Thomann N."/>
            <person name="Stavropoulos S."/>
            <person name="Stone C."/>
            <person name="Strader C."/>
            <person name="Tesfaye S."/>
            <person name="Thomson T."/>
            <person name="Thoulutsang Y."/>
            <person name="Thoulutsang D."/>
            <person name="Topham K."/>
            <person name="Topping I."/>
            <person name="Tsamla T."/>
            <person name="Vassiliev H."/>
            <person name="Vo A."/>
            <person name="Wangchuk T."/>
            <person name="Wangdi T."/>
            <person name="Weiand M."/>
            <person name="Wilkinson J."/>
            <person name="Wilson A."/>
            <person name="Yadav S."/>
            <person name="Young G."/>
            <person name="Yu Q."/>
            <person name="Zembek L."/>
            <person name="Zhong D."/>
            <person name="Zimmer A."/>
            <person name="Zwirko Z."/>
            <person name="Jaffe D.B."/>
            <person name="Alvarez P."/>
            <person name="Brockman W."/>
            <person name="Butler J."/>
            <person name="Chin C."/>
            <person name="Gnerre S."/>
            <person name="Grabherr M."/>
            <person name="Kleber M."/>
            <person name="Mauceli E."/>
            <person name="MacCallum I."/>
        </authorList>
    </citation>
    <scope>NUCLEOTIDE SEQUENCE [LARGE SCALE GENOMIC DNA]</scope>
    <source>
        <strain evidence="4">Tucson 14030-0811.24</strain>
    </source>
</reference>
<accession>B4N412</accession>
<feature type="compositionally biased region" description="Basic and acidic residues" evidence="1">
    <location>
        <begin position="54"/>
        <end position="84"/>
    </location>
</feature>
<protein>
    <submittedName>
        <fullName evidence="3">Uncharacterized protein</fullName>
    </submittedName>
</protein>
<organism evidence="3 4">
    <name type="scientific">Drosophila willistoni</name>
    <name type="common">Fruit fly</name>
    <dbReference type="NCBI Taxonomy" id="7260"/>
    <lineage>
        <taxon>Eukaryota</taxon>
        <taxon>Metazoa</taxon>
        <taxon>Ecdysozoa</taxon>
        <taxon>Arthropoda</taxon>
        <taxon>Hexapoda</taxon>
        <taxon>Insecta</taxon>
        <taxon>Pterygota</taxon>
        <taxon>Neoptera</taxon>
        <taxon>Endopterygota</taxon>
        <taxon>Diptera</taxon>
        <taxon>Brachycera</taxon>
        <taxon>Muscomorpha</taxon>
        <taxon>Ephydroidea</taxon>
        <taxon>Drosophilidae</taxon>
        <taxon>Drosophila</taxon>
        <taxon>Sophophora</taxon>
    </lineage>
</organism>